<feature type="signal peptide" evidence="1">
    <location>
        <begin position="1"/>
        <end position="21"/>
    </location>
</feature>
<dbReference type="AlphaFoldDB" id="A0A224Y5K4"/>
<feature type="chain" id="PRO_5011990890" evidence="1">
    <location>
        <begin position="22"/>
        <end position="67"/>
    </location>
</feature>
<accession>A0A224Y5K4</accession>
<name>A0A224Y5K4_9HEMI</name>
<evidence type="ECO:0000313" key="2">
    <source>
        <dbReference type="EMBL" id="JAW16402.1"/>
    </source>
</evidence>
<dbReference type="EMBL" id="GFTR01000024">
    <property type="protein sequence ID" value="JAW16402.1"/>
    <property type="molecule type" value="Transcribed_RNA"/>
</dbReference>
<sequence length="67" mass="7769">METAAKFYSLLVILEICNVHGLNCLYTELEQSILCLDYDCSILNSFDFTENYCCLLCAANVEHYFRK</sequence>
<organism evidence="2">
    <name type="scientific">Panstrongylus lignarius</name>
    <dbReference type="NCBI Taxonomy" id="156445"/>
    <lineage>
        <taxon>Eukaryota</taxon>
        <taxon>Metazoa</taxon>
        <taxon>Ecdysozoa</taxon>
        <taxon>Arthropoda</taxon>
        <taxon>Hexapoda</taxon>
        <taxon>Insecta</taxon>
        <taxon>Pterygota</taxon>
        <taxon>Neoptera</taxon>
        <taxon>Paraneoptera</taxon>
        <taxon>Hemiptera</taxon>
        <taxon>Heteroptera</taxon>
        <taxon>Panheteroptera</taxon>
        <taxon>Cimicomorpha</taxon>
        <taxon>Reduviidae</taxon>
        <taxon>Triatominae</taxon>
        <taxon>Panstrongylus</taxon>
    </lineage>
</organism>
<protein>
    <submittedName>
        <fullName evidence="2">Putative secreted protein</fullName>
    </submittedName>
</protein>
<reference evidence="2" key="1">
    <citation type="journal article" date="2018" name="PLoS Negl. Trop. Dis.">
        <title>An insight into the salivary gland and fat body transcriptome of Panstrongylus lignarius (Hemiptera: Heteroptera), the main vector of Chagas disease in Peru.</title>
        <authorList>
            <person name="Nevoa J.C."/>
            <person name="Mendes M.T."/>
            <person name="da Silva M.V."/>
            <person name="Soares S.C."/>
            <person name="Oliveira C.J.F."/>
            <person name="Ribeiro J.M.C."/>
        </authorList>
    </citation>
    <scope>NUCLEOTIDE SEQUENCE</scope>
</reference>
<proteinExistence type="predicted"/>
<evidence type="ECO:0000256" key="1">
    <source>
        <dbReference type="SAM" id="SignalP"/>
    </source>
</evidence>
<keyword evidence="1" id="KW-0732">Signal</keyword>